<evidence type="ECO:0000256" key="14">
    <source>
        <dbReference type="ARBA" id="ARBA00023136"/>
    </source>
</evidence>
<dbReference type="SUPFAM" id="SSF52794">
    <property type="entry name" value="PTS system IIB component-like"/>
    <property type="match status" value="1"/>
</dbReference>
<dbReference type="InterPro" id="IPR050893">
    <property type="entry name" value="Sugar_PTS"/>
</dbReference>
<proteinExistence type="predicted"/>
<evidence type="ECO:0000256" key="4">
    <source>
        <dbReference type="ARBA" id="ARBA00011909"/>
    </source>
</evidence>
<keyword evidence="13 16" id="KW-1133">Transmembrane helix</keyword>
<evidence type="ECO:0000256" key="8">
    <source>
        <dbReference type="ARBA" id="ARBA00022553"/>
    </source>
</evidence>
<feature type="transmembrane region" description="Helical" evidence="16">
    <location>
        <begin position="287"/>
        <end position="307"/>
    </location>
</feature>
<name>A0A1H8VYJ3_9FIRM</name>
<evidence type="ECO:0000259" key="18">
    <source>
        <dbReference type="PROSITE" id="PS51104"/>
    </source>
</evidence>
<comment type="catalytic activity">
    <reaction evidence="1">
        <text>D-mannitol(out) + N(pros)-phospho-L-histidyl-[protein] = D-mannitol 1-phosphate(in) + L-histidyl-[protein]</text>
        <dbReference type="Rhea" id="RHEA:33363"/>
        <dbReference type="Rhea" id="RHEA-COMP:9745"/>
        <dbReference type="Rhea" id="RHEA-COMP:9746"/>
        <dbReference type="ChEBI" id="CHEBI:16899"/>
        <dbReference type="ChEBI" id="CHEBI:29979"/>
        <dbReference type="ChEBI" id="CHEBI:61381"/>
        <dbReference type="ChEBI" id="CHEBI:64837"/>
        <dbReference type="EC" id="2.7.1.197"/>
    </reaction>
</comment>
<evidence type="ECO:0000256" key="7">
    <source>
        <dbReference type="ARBA" id="ARBA00022475"/>
    </source>
</evidence>
<comment type="subcellular location">
    <subcellularLocation>
        <location evidence="3">Cell membrane</location>
        <topology evidence="3">Multi-pass membrane protein</topology>
    </subcellularLocation>
</comment>
<dbReference type="CDD" id="cd05567">
    <property type="entry name" value="PTS_IIB_mannitol"/>
    <property type="match status" value="1"/>
</dbReference>
<feature type="transmembrane region" description="Helical" evidence="16">
    <location>
        <begin position="135"/>
        <end position="163"/>
    </location>
</feature>
<keyword evidence="12 16" id="KW-0812">Transmembrane</keyword>
<dbReference type="PROSITE" id="PS51099">
    <property type="entry name" value="PTS_EIIB_TYPE_2"/>
    <property type="match status" value="1"/>
</dbReference>
<protein>
    <recommendedName>
        <fullName evidence="5">PTS system mannitol-specific EIICB component</fullName>
        <ecNumber evidence="4">2.7.1.197</ecNumber>
    </recommendedName>
    <alternativeName>
        <fullName evidence="15">EIICB-Mtl</fullName>
    </alternativeName>
</protein>
<sequence>MSNSASLRVKIQKMGGFLSSMVMPNIGVFIAWGLITAFVIPTGWVPDEYLCKLVGPTITYLLPLLIGYTGGYNVYGKRGGAIGALSTMGVIVGANMPMLIGGMIMGPLGAFVIKKVDGMLAGKMRSGLEMLVDNFALGIVGALIMIFGYVAVEPIFSVIIKFLAGGVEWVTKQGLIPLASLFVQPAQVLFLNNAVNHGIMIPLGIQQAMETGRSILFLVEANGGNWLGLLLGFAVFGRGMAKKTAPASASIMFLGGIGEVAFPYAMIKPVTLLGPILGNMAALFWLQIFQGGTVAAVSPGSFLALLAMTPKGYFIVNAMAYIISAAVSFVTVAFFLKTAKVEAGEDYDEDTDGILNNSIALAGASGIAVTVPVPAAGKRINKVIIACDAGMGSSAMGVSILKTKMRKAMLDMEVVNVSVDNIPHDADVVITNAVLEERVREKAPNGADVLTIKNFLDNNEYDRIVTYLKKAQ</sequence>
<evidence type="ECO:0000256" key="12">
    <source>
        <dbReference type="ARBA" id="ARBA00022692"/>
    </source>
</evidence>
<keyword evidence="6" id="KW-0813">Transport</keyword>
<dbReference type="STRING" id="112903.SAMN04490178_11339"/>
<dbReference type="PROSITE" id="PS51104">
    <property type="entry name" value="PTS_EIIC_TYPE_2"/>
    <property type="match status" value="1"/>
</dbReference>
<comment type="function">
    <text evidence="2">The phosphoenolpyruvate-dependent sugar phosphotransferase system (sugar PTS), a major carbohydrate active transport system, catalyzes the phosphorylation of incoming sugar substrates concomitantly with their translocation across the cell membrane. The enzyme II CmtAB PTS system is involved in D-mannitol transport.</text>
</comment>
<feature type="transmembrane region" description="Helical" evidence="16">
    <location>
        <begin position="314"/>
        <end position="336"/>
    </location>
</feature>
<dbReference type="GO" id="GO:0090563">
    <property type="term" value="F:protein-phosphocysteine-sugar phosphotransferase activity"/>
    <property type="evidence" value="ECO:0007669"/>
    <property type="project" value="TreeGrafter"/>
</dbReference>
<keyword evidence="9" id="KW-0762">Sugar transport</keyword>
<dbReference type="PANTHER" id="PTHR30181">
    <property type="entry name" value="MANNITOL PERMEASE IIC COMPONENT"/>
    <property type="match status" value="1"/>
</dbReference>
<feature type="transmembrane region" description="Helical" evidence="16">
    <location>
        <begin position="57"/>
        <end position="75"/>
    </location>
</feature>
<dbReference type="PANTHER" id="PTHR30181:SF2">
    <property type="entry name" value="PTS SYSTEM MANNITOL-SPECIFIC EIICBA COMPONENT"/>
    <property type="match status" value="1"/>
</dbReference>
<organism evidence="19 20">
    <name type="scientific">Propionispora vibrioides</name>
    <dbReference type="NCBI Taxonomy" id="112903"/>
    <lineage>
        <taxon>Bacteria</taxon>
        <taxon>Bacillati</taxon>
        <taxon>Bacillota</taxon>
        <taxon>Negativicutes</taxon>
        <taxon>Selenomonadales</taxon>
        <taxon>Sporomusaceae</taxon>
        <taxon>Propionispora</taxon>
    </lineage>
</organism>
<dbReference type="Pfam" id="PF02378">
    <property type="entry name" value="PTS_EIIC"/>
    <property type="match status" value="1"/>
</dbReference>
<feature type="transmembrane region" description="Helical" evidence="16">
    <location>
        <begin position="215"/>
        <end position="237"/>
    </location>
</feature>
<dbReference type="GO" id="GO:0009401">
    <property type="term" value="P:phosphoenolpyruvate-dependent sugar phosphotransferase system"/>
    <property type="evidence" value="ECO:0007669"/>
    <property type="project" value="UniProtKB-KW"/>
</dbReference>
<dbReference type="EMBL" id="FODY01000013">
    <property type="protein sequence ID" value="SEP20343.1"/>
    <property type="molecule type" value="Genomic_DNA"/>
</dbReference>
<dbReference type="EC" id="2.7.1.197" evidence="4"/>
<evidence type="ECO:0000313" key="19">
    <source>
        <dbReference type="EMBL" id="SEP20343.1"/>
    </source>
</evidence>
<evidence type="ECO:0000256" key="16">
    <source>
        <dbReference type="SAM" id="Phobius"/>
    </source>
</evidence>
<evidence type="ECO:0000256" key="1">
    <source>
        <dbReference type="ARBA" id="ARBA00001655"/>
    </source>
</evidence>
<keyword evidence="20" id="KW-1185">Reference proteome</keyword>
<feature type="transmembrane region" description="Helical" evidence="16">
    <location>
        <begin position="21"/>
        <end position="45"/>
    </location>
</feature>
<dbReference type="RefSeq" id="WP_091747389.1">
    <property type="nucleotide sequence ID" value="NZ_FODY01000013.1"/>
</dbReference>
<keyword evidence="14 16" id="KW-0472">Membrane</keyword>
<gene>
    <name evidence="19" type="ORF">SAMN04490178_11339</name>
</gene>
<dbReference type="InterPro" id="IPR013011">
    <property type="entry name" value="PTS_EIIB_2"/>
</dbReference>
<dbReference type="Pfam" id="PF02302">
    <property type="entry name" value="PTS_IIB"/>
    <property type="match status" value="1"/>
</dbReference>
<feature type="domain" description="PTS EIIB type-2" evidence="17">
    <location>
        <begin position="381"/>
        <end position="472"/>
    </location>
</feature>
<evidence type="ECO:0000256" key="9">
    <source>
        <dbReference type="ARBA" id="ARBA00022597"/>
    </source>
</evidence>
<dbReference type="InterPro" id="IPR029503">
    <property type="entry name" value="PTS_EIIB_mannitol"/>
</dbReference>
<evidence type="ECO:0000256" key="11">
    <source>
        <dbReference type="ARBA" id="ARBA00022683"/>
    </source>
</evidence>
<keyword evidence="10" id="KW-0808">Transferase</keyword>
<evidence type="ECO:0000256" key="3">
    <source>
        <dbReference type="ARBA" id="ARBA00004651"/>
    </source>
</evidence>
<reference evidence="19 20" key="1">
    <citation type="submission" date="2016-10" db="EMBL/GenBank/DDBJ databases">
        <authorList>
            <person name="de Groot N.N."/>
        </authorList>
    </citation>
    <scope>NUCLEOTIDE SEQUENCE [LARGE SCALE GENOMIC DNA]</scope>
    <source>
        <strain evidence="19 20">DSM 13305</strain>
    </source>
</reference>
<evidence type="ECO:0000313" key="20">
    <source>
        <dbReference type="Proteomes" id="UP000198847"/>
    </source>
</evidence>
<dbReference type="OrthoDB" id="9814222at2"/>
<keyword evidence="7" id="KW-1003">Cell membrane</keyword>
<dbReference type="InterPro" id="IPR003501">
    <property type="entry name" value="PTS_EIIB_2/3"/>
</dbReference>
<feature type="domain" description="PTS EIIC type-2" evidence="18">
    <location>
        <begin position="14"/>
        <end position="349"/>
    </location>
</feature>
<evidence type="ECO:0000256" key="15">
    <source>
        <dbReference type="ARBA" id="ARBA00033349"/>
    </source>
</evidence>
<evidence type="ECO:0000256" key="2">
    <source>
        <dbReference type="ARBA" id="ARBA00002434"/>
    </source>
</evidence>
<dbReference type="InterPro" id="IPR013014">
    <property type="entry name" value="PTS_EIIC_2"/>
</dbReference>
<dbReference type="Gene3D" id="3.40.50.2300">
    <property type="match status" value="1"/>
</dbReference>
<keyword evidence="8" id="KW-0597">Phosphoprotein</keyword>
<evidence type="ECO:0000259" key="17">
    <source>
        <dbReference type="PROSITE" id="PS51099"/>
    </source>
</evidence>
<dbReference type="GO" id="GO:0022872">
    <property type="term" value="F:protein-N(PI)-phosphohistidine-mannitol phosphotransferase system transmembrane transporter activity"/>
    <property type="evidence" value="ECO:0007669"/>
    <property type="project" value="InterPro"/>
</dbReference>
<dbReference type="InterPro" id="IPR036095">
    <property type="entry name" value="PTS_EIIB-like_sf"/>
</dbReference>
<evidence type="ECO:0000256" key="10">
    <source>
        <dbReference type="ARBA" id="ARBA00022679"/>
    </source>
</evidence>
<evidence type="ECO:0000256" key="6">
    <source>
        <dbReference type="ARBA" id="ARBA00022448"/>
    </source>
</evidence>
<feature type="transmembrane region" description="Helical" evidence="16">
    <location>
        <begin position="87"/>
        <end position="113"/>
    </location>
</feature>
<dbReference type="GO" id="GO:0005886">
    <property type="term" value="C:plasma membrane"/>
    <property type="evidence" value="ECO:0007669"/>
    <property type="project" value="UniProtKB-SubCell"/>
</dbReference>
<evidence type="ECO:0000256" key="13">
    <source>
        <dbReference type="ARBA" id="ARBA00022989"/>
    </source>
</evidence>
<dbReference type="InterPro" id="IPR003352">
    <property type="entry name" value="PTS_EIIC"/>
</dbReference>
<dbReference type="AlphaFoldDB" id="A0A1H8VYJ3"/>
<evidence type="ECO:0000256" key="5">
    <source>
        <dbReference type="ARBA" id="ARBA00021825"/>
    </source>
</evidence>
<accession>A0A1H8VYJ3</accession>
<keyword evidence="11" id="KW-0598">Phosphotransferase system</keyword>
<dbReference type="Proteomes" id="UP000198847">
    <property type="component" value="Unassembled WGS sequence"/>
</dbReference>